<keyword evidence="1" id="KW-0732">Signal</keyword>
<dbReference type="RefSeq" id="WP_303491244.1">
    <property type="nucleotide sequence ID" value="NZ_JAUOPB010000002.1"/>
</dbReference>
<gene>
    <name evidence="2" type="ORF">Q4521_04270</name>
</gene>
<feature type="signal peptide" evidence="1">
    <location>
        <begin position="1"/>
        <end position="17"/>
    </location>
</feature>
<evidence type="ECO:0000256" key="1">
    <source>
        <dbReference type="SAM" id="SignalP"/>
    </source>
</evidence>
<evidence type="ECO:0000313" key="2">
    <source>
        <dbReference type="EMBL" id="MDO6421682.1"/>
    </source>
</evidence>
<dbReference type="Proteomes" id="UP001169760">
    <property type="component" value="Unassembled WGS sequence"/>
</dbReference>
<feature type="chain" id="PRO_5043779092" evidence="1">
    <location>
        <begin position="18"/>
        <end position="114"/>
    </location>
</feature>
<dbReference type="AlphaFoldDB" id="A0AAW7X2D8"/>
<organism evidence="2 3">
    <name type="scientific">Saccharophagus degradans</name>
    <dbReference type="NCBI Taxonomy" id="86304"/>
    <lineage>
        <taxon>Bacteria</taxon>
        <taxon>Pseudomonadati</taxon>
        <taxon>Pseudomonadota</taxon>
        <taxon>Gammaproteobacteria</taxon>
        <taxon>Cellvibrionales</taxon>
        <taxon>Cellvibrionaceae</taxon>
        <taxon>Saccharophagus</taxon>
    </lineage>
</organism>
<reference evidence="2" key="1">
    <citation type="submission" date="2023-07" db="EMBL/GenBank/DDBJ databases">
        <title>Genome content predicts the carbon catabolic preferences of heterotrophic bacteria.</title>
        <authorList>
            <person name="Gralka M."/>
        </authorList>
    </citation>
    <scope>NUCLEOTIDE SEQUENCE</scope>
    <source>
        <strain evidence="2">I3M17_2</strain>
    </source>
</reference>
<name>A0AAW7X2D8_9GAMM</name>
<protein>
    <submittedName>
        <fullName evidence="2">Uncharacterized protein</fullName>
    </submittedName>
</protein>
<sequence length="114" mass="13048">MKYLIIATLLFSPLAKADLIEICEYEGTMLTVPKYSRDKVQFKYLVSKTSTEIYENEYGVKFNQVCRDNIGELLDVSLSFNSSNKKLVKSKNYRIIALYSNGTVSMFSFSEKNA</sequence>
<proteinExistence type="predicted"/>
<comment type="caution">
    <text evidence="2">The sequence shown here is derived from an EMBL/GenBank/DDBJ whole genome shotgun (WGS) entry which is preliminary data.</text>
</comment>
<accession>A0AAW7X2D8</accession>
<evidence type="ECO:0000313" key="3">
    <source>
        <dbReference type="Proteomes" id="UP001169760"/>
    </source>
</evidence>
<dbReference type="EMBL" id="JAUOPB010000002">
    <property type="protein sequence ID" value="MDO6421682.1"/>
    <property type="molecule type" value="Genomic_DNA"/>
</dbReference>